<keyword evidence="4" id="KW-0460">Magnesium</keyword>
<keyword evidence="5" id="KW-0694">RNA-binding</keyword>
<evidence type="ECO:0000313" key="7">
    <source>
        <dbReference type="EMBL" id="HIU37052.1"/>
    </source>
</evidence>
<organism evidence="7 8">
    <name type="scientific">Candidatus Aphodousia faecigallinarum</name>
    <dbReference type="NCBI Taxonomy" id="2840677"/>
    <lineage>
        <taxon>Bacteria</taxon>
        <taxon>Pseudomonadati</taxon>
        <taxon>Pseudomonadota</taxon>
        <taxon>Betaproteobacteria</taxon>
        <taxon>Burkholderiales</taxon>
        <taxon>Sutterellaceae</taxon>
        <taxon>Sutterellaceae incertae sedis</taxon>
        <taxon>Candidatus Aphodousia</taxon>
    </lineage>
</organism>
<dbReference type="Proteomes" id="UP000824083">
    <property type="component" value="Unassembled WGS sequence"/>
</dbReference>
<dbReference type="PANTHER" id="PTHR30001">
    <property type="entry name" value="RIBONUCLEASE"/>
    <property type="match status" value="1"/>
</dbReference>
<dbReference type="Gene3D" id="3.40.1260.20">
    <property type="entry name" value="Ribonuclease E, catalytic domain"/>
    <property type="match status" value="1"/>
</dbReference>
<dbReference type="PANTHER" id="PTHR30001:SF0">
    <property type="entry name" value="RIBONUCLEASE G"/>
    <property type="match status" value="1"/>
</dbReference>
<accession>A0A9D1IGW1</accession>
<evidence type="ECO:0000313" key="8">
    <source>
        <dbReference type="Proteomes" id="UP000824083"/>
    </source>
</evidence>
<dbReference type="CDD" id="cd04453">
    <property type="entry name" value="S1_RNase_E"/>
    <property type="match status" value="1"/>
</dbReference>
<dbReference type="EMBL" id="DVMY01000038">
    <property type="protein sequence ID" value="HIU37052.1"/>
    <property type="molecule type" value="Genomic_DNA"/>
</dbReference>
<keyword evidence="3 7" id="KW-0378">Hydrolase</keyword>
<name>A0A9D1IGW1_9BURK</name>
<dbReference type="PROSITE" id="PS50126">
    <property type="entry name" value="S1"/>
    <property type="match status" value="1"/>
</dbReference>
<dbReference type="EC" id="3.1.26.-" evidence="7"/>
<dbReference type="Gene3D" id="2.40.50.140">
    <property type="entry name" value="Nucleic acid-binding proteins"/>
    <property type="match status" value="1"/>
</dbReference>
<dbReference type="SUPFAM" id="SSF50249">
    <property type="entry name" value="Nucleic acid-binding proteins"/>
    <property type="match status" value="1"/>
</dbReference>
<evidence type="ECO:0000256" key="5">
    <source>
        <dbReference type="ARBA" id="ARBA00022884"/>
    </source>
</evidence>
<dbReference type="NCBIfam" id="TIGR00757">
    <property type="entry name" value="RNaseEG"/>
    <property type="match status" value="1"/>
</dbReference>
<dbReference type="GO" id="GO:0004540">
    <property type="term" value="F:RNA nuclease activity"/>
    <property type="evidence" value="ECO:0007669"/>
    <property type="project" value="InterPro"/>
</dbReference>
<dbReference type="SMART" id="SM00316">
    <property type="entry name" value="S1"/>
    <property type="match status" value="1"/>
</dbReference>
<dbReference type="Pfam" id="PF10150">
    <property type="entry name" value="RNase_E_G"/>
    <property type="match status" value="1"/>
</dbReference>
<dbReference type="GO" id="GO:0046872">
    <property type="term" value="F:metal ion binding"/>
    <property type="evidence" value="ECO:0007669"/>
    <property type="project" value="UniProtKB-KW"/>
</dbReference>
<dbReference type="GO" id="GO:0003723">
    <property type="term" value="F:RNA binding"/>
    <property type="evidence" value="ECO:0007669"/>
    <property type="project" value="UniProtKB-KW"/>
</dbReference>
<evidence type="ECO:0000256" key="4">
    <source>
        <dbReference type="ARBA" id="ARBA00022842"/>
    </source>
</evidence>
<comment type="caution">
    <text evidence="7">The sequence shown here is derived from an EMBL/GenBank/DDBJ whole genome shotgun (WGS) entry which is preliminary data.</text>
</comment>
<dbReference type="GO" id="GO:0005737">
    <property type="term" value="C:cytoplasm"/>
    <property type="evidence" value="ECO:0007669"/>
    <property type="project" value="TreeGrafter"/>
</dbReference>
<dbReference type="GO" id="GO:0006364">
    <property type="term" value="P:rRNA processing"/>
    <property type="evidence" value="ECO:0007669"/>
    <property type="project" value="TreeGrafter"/>
</dbReference>
<dbReference type="GO" id="GO:0016787">
    <property type="term" value="F:hydrolase activity"/>
    <property type="evidence" value="ECO:0007669"/>
    <property type="project" value="UniProtKB-KW"/>
</dbReference>
<dbReference type="InterPro" id="IPR003029">
    <property type="entry name" value="S1_domain"/>
</dbReference>
<evidence type="ECO:0000256" key="3">
    <source>
        <dbReference type="ARBA" id="ARBA00022801"/>
    </source>
</evidence>
<dbReference type="InterPro" id="IPR004659">
    <property type="entry name" value="RNase_E/G"/>
</dbReference>
<sequence length="486" mass="54984">MDEALLIHCSAQETRVALMVNGILEDLHIERRAQRGLVGNVYKGKVMRVLPGMQSAFVEIGLERTAFLHVHDIFTARKEDGSFKPIEYVLHEGESIIVQVAKDPIGTKGARLTTTISLAGHKLVYLPKEPHIGVSQRIDDEAERERLKALITDVRPETEKGGYIVRTCAEGATSDDFVTDMQYLARLWKQIDSKISTTAAPALLYQDLYLEERALRDMVNENTTRVIVDAWDDNIDRLKSFAQNFVPTVVDKLEMYSGETPLFEQYGIEQEIEKALSRRVELKSGGYLIFDQNEAMSTIDVNTGAYVGKRDFGDTVFKTNLEAARVIARQLRLRNLGGIIIIDFIDMEKDAHRAAVLAELQKAVSTDRVHITMSNFSELGLIEMTRKRTRDSLAHILCEPCPLCAGRGEIKTARTVCYEILREVLREWRQYPGIKEFSIIASQTVIDLFLEDEANALNLLQDFITCPVSLQVENCYSPEQYDITFN</sequence>
<comment type="cofactor">
    <cofactor evidence="1">
        <name>Mg(2+)</name>
        <dbReference type="ChEBI" id="CHEBI:18420"/>
    </cofactor>
</comment>
<dbReference type="NCBIfam" id="NF008689">
    <property type="entry name" value="PRK11712.1"/>
    <property type="match status" value="1"/>
</dbReference>
<evidence type="ECO:0000259" key="6">
    <source>
        <dbReference type="PROSITE" id="PS50126"/>
    </source>
</evidence>
<gene>
    <name evidence="7" type="primary">rng</name>
    <name evidence="7" type="ORF">IAC56_02100</name>
</gene>
<reference evidence="7" key="2">
    <citation type="journal article" date="2021" name="PeerJ">
        <title>Extensive microbial diversity within the chicken gut microbiome revealed by metagenomics and culture.</title>
        <authorList>
            <person name="Gilroy R."/>
            <person name="Ravi A."/>
            <person name="Getino M."/>
            <person name="Pursley I."/>
            <person name="Horton D.L."/>
            <person name="Alikhan N.F."/>
            <person name="Baker D."/>
            <person name="Gharbi K."/>
            <person name="Hall N."/>
            <person name="Watson M."/>
            <person name="Adriaenssens E.M."/>
            <person name="Foster-Nyarko E."/>
            <person name="Jarju S."/>
            <person name="Secka A."/>
            <person name="Antonio M."/>
            <person name="Oren A."/>
            <person name="Chaudhuri R.R."/>
            <person name="La Ragione R."/>
            <person name="Hildebrand F."/>
            <person name="Pallen M.J."/>
        </authorList>
    </citation>
    <scope>NUCLEOTIDE SEQUENCE</scope>
    <source>
        <strain evidence="7">7463</strain>
    </source>
</reference>
<proteinExistence type="predicted"/>
<dbReference type="InterPro" id="IPR012340">
    <property type="entry name" value="NA-bd_OB-fold"/>
</dbReference>
<dbReference type="InterPro" id="IPR019307">
    <property type="entry name" value="RNA-bd_AU-1/RNase_E/G"/>
</dbReference>
<feature type="domain" description="S1 motif" evidence="6">
    <location>
        <begin position="39"/>
        <end position="115"/>
    </location>
</feature>
<evidence type="ECO:0000256" key="1">
    <source>
        <dbReference type="ARBA" id="ARBA00001946"/>
    </source>
</evidence>
<dbReference type="AlphaFoldDB" id="A0A9D1IGW1"/>
<keyword evidence="2" id="KW-0479">Metal-binding</keyword>
<evidence type="ECO:0000256" key="2">
    <source>
        <dbReference type="ARBA" id="ARBA00022723"/>
    </source>
</evidence>
<reference evidence="7" key="1">
    <citation type="submission" date="2020-10" db="EMBL/GenBank/DDBJ databases">
        <authorList>
            <person name="Gilroy R."/>
        </authorList>
    </citation>
    <scope>NUCLEOTIDE SEQUENCE</scope>
    <source>
        <strain evidence="7">7463</strain>
    </source>
</reference>
<protein>
    <submittedName>
        <fullName evidence="7">Ribonuclease G</fullName>
        <ecNumber evidence="7">3.1.26.-</ecNumber>
    </submittedName>
</protein>